<sequence length="188" mass="20043">MLSPAAEALVRDGWHVVLPSRRYRPIAVPETKQGVAALKALRPRGHRPANGNGGREPGRALWVEAHCDRPRELATKAEAALGAPADLLVAWVHEQYRRSVLGACERLLAPRAPVVEVRSAGGPPAEAEPVLAAHPTQLVMVGSLSEIGDGRPLSHAELTEAVLHAMARAIEGRAASVHQVGQSRPLVR</sequence>
<organism evidence="1 2">
    <name type="scientific">Amycolatopsis alkalitolerans</name>
    <dbReference type="NCBI Taxonomy" id="2547244"/>
    <lineage>
        <taxon>Bacteria</taxon>
        <taxon>Bacillati</taxon>
        <taxon>Actinomycetota</taxon>
        <taxon>Actinomycetes</taxon>
        <taxon>Pseudonocardiales</taxon>
        <taxon>Pseudonocardiaceae</taxon>
        <taxon>Amycolatopsis</taxon>
    </lineage>
</organism>
<comment type="caution">
    <text evidence="1">The sequence shown here is derived from an EMBL/GenBank/DDBJ whole genome shotgun (WGS) entry which is preliminary data.</text>
</comment>
<name>A0A5C4M1Y1_9PSEU</name>
<accession>A0A5C4M1Y1</accession>
<evidence type="ECO:0000313" key="1">
    <source>
        <dbReference type="EMBL" id="TNC25486.1"/>
    </source>
</evidence>
<proteinExistence type="predicted"/>
<dbReference type="AlphaFoldDB" id="A0A5C4M1Y1"/>
<reference evidence="1 2" key="1">
    <citation type="submission" date="2019-06" db="EMBL/GenBank/DDBJ databases">
        <title>Amycolatopsis alkalitolerans sp. nov., isolated from Gastrodia elata Blume.</title>
        <authorList>
            <person name="Narsing Rao M.P."/>
            <person name="Li W.J."/>
        </authorList>
    </citation>
    <scope>NUCLEOTIDE SEQUENCE [LARGE SCALE GENOMIC DNA]</scope>
    <source>
        <strain evidence="1 2">SYSUP0005</strain>
    </source>
</reference>
<dbReference type="OrthoDB" id="4335506at2"/>
<dbReference type="EMBL" id="VDFW01000011">
    <property type="protein sequence ID" value="TNC25486.1"/>
    <property type="molecule type" value="Genomic_DNA"/>
</dbReference>
<protein>
    <submittedName>
        <fullName evidence="1">Uncharacterized protein</fullName>
    </submittedName>
</protein>
<gene>
    <name evidence="1" type="ORF">FG385_14775</name>
</gene>
<dbReference type="Proteomes" id="UP000305546">
    <property type="component" value="Unassembled WGS sequence"/>
</dbReference>
<evidence type="ECO:0000313" key="2">
    <source>
        <dbReference type="Proteomes" id="UP000305546"/>
    </source>
</evidence>
<keyword evidence="2" id="KW-1185">Reference proteome</keyword>